<dbReference type="SUPFAM" id="SSF56672">
    <property type="entry name" value="DNA/RNA polymerases"/>
    <property type="match status" value="1"/>
</dbReference>
<protein>
    <submittedName>
        <fullName evidence="2">Unnamed protein product</fullName>
    </submittedName>
</protein>
<dbReference type="AlphaFoldDB" id="A0A9W7CP27"/>
<proteinExistence type="predicted"/>
<feature type="region of interest" description="Disordered" evidence="1">
    <location>
        <begin position="1"/>
        <end position="20"/>
    </location>
</feature>
<reference evidence="2" key="1">
    <citation type="submission" date="2023-04" db="EMBL/GenBank/DDBJ databases">
        <title>Phytophthora fragariaefolia NBRC 109709.</title>
        <authorList>
            <person name="Ichikawa N."/>
            <person name="Sato H."/>
            <person name="Tonouchi N."/>
        </authorList>
    </citation>
    <scope>NUCLEOTIDE SEQUENCE</scope>
    <source>
        <strain evidence="2">NBRC 109709</strain>
    </source>
</reference>
<evidence type="ECO:0000313" key="3">
    <source>
        <dbReference type="Proteomes" id="UP001165121"/>
    </source>
</evidence>
<comment type="caution">
    <text evidence="2">The sequence shown here is derived from an EMBL/GenBank/DDBJ whole genome shotgun (WGS) entry which is preliminary data.</text>
</comment>
<dbReference type="EMBL" id="BSXT01000898">
    <property type="protein sequence ID" value="GMF35807.1"/>
    <property type="molecule type" value="Genomic_DNA"/>
</dbReference>
<name>A0A9W7CP27_9STRA</name>
<accession>A0A9W7CP27</accession>
<sequence>MDFEAEGGEDTILAEKESSDLTDDETLMPLPDAIHGESIQFYLRKEDLGMLQSEGWAIYDENHSGKLQIDTAPLYEGPQGPTKAAAAFTDRALAIFYFCLPEGLWRRIANETNCEPFDETNRYRLCPVHIFSVSMHTRALESRNSAPLSSVSYKTTSGPAQDTRHRGLSYTEVGLRLAELYGLFGYFWRFIGHIASIGLSLSELLKNDVLWRWTAKRHKAIMRLKVA</sequence>
<dbReference type="Proteomes" id="UP001165121">
    <property type="component" value="Unassembled WGS sequence"/>
</dbReference>
<evidence type="ECO:0000256" key="1">
    <source>
        <dbReference type="SAM" id="MobiDB-lite"/>
    </source>
</evidence>
<dbReference type="InterPro" id="IPR043502">
    <property type="entry name" value="DNA/RNA_pol_sf"/>
</dbReference>
<keyword evidence="3" id="KW-1185">Reference proteome</keyword>
<organism evidence="2 3">
    <name type="scientific">Phytophthora fragariaefolia</name>
    <dbReference type="NCBI Taxonomy" id="1490495"/>
    <lineage>
        <taxon>Eukaryota</taxon>
        <taxon>Sar</taxon>
        <taxon>Stramenopiles</taxon>
        <taxon>Oomycota</taxon>
        <taxon>Peronosporomycetes</taxon>
        <taxon>Peronosporales</taxon>
        <taxon>Peronosporaceae</taxon>
        <taxon>Phytophthora</taxon>
    </lineage>
</organism>
<gene>
    <name evidence="2" type="ORF">Pfra01_000957200</name>
</gene>
<evidence type="ECO:0000313" key="2">
    <source>
        <dbReference type="EMBL" id="GMF35807.1"/>
    </source>
</evidence>